<dbReference type="AlphaFoldDB" id="A0AA49Q7S6"/>
<gene>
    <name evidence="2" type="ORF">Strain138_001458</name>
    <name evidence="3" type="ORF">Strain318_001458</name>
</gene>
<keyword evidence="1" id="KW-1133">Transmembrane helix</keyword>
<feature type="transmembrane region" description="Helical" evidence="1">
    <location>
        <begin position="310"/>
        <end position="328"/>
    </location>
</feature>
<dbReference type="RefSeq" id="WP_367887849.1">
    <property type="nucleotide sequence ID" value="NZ_CP130612.1"/>
</dbReference>
<reference evidence="3" key="1">
    <citation type="submission" date="2023-07" db="EMBL/GenBank/DDBJ databases">
        <authorList>
            <person name="Haufschild T."/>
            <person name="Kallscheuer N."/>
            <person name="Hammer J."/>
            <person name="Kohn T."/>
            <person name="Kabuu M."/>
            <person name="Jogler M."/>
            <person name="Wohfarth N."/>
            <person name="Heuer A."/>
            <person name="Rohde M."/>
            <person name="van Teeseling M.C.F."/>
            <person name="Jogler C."/>
        </authorList>
    </citation>
    <scope>NUCLEOTIDE SEQUENCE</scope>
    <source>
        <strain evidence="2">Strain 138</strain>
        <strain evidence="3">Strain 318</strain>
    </source>
</reference>
<proteinExistence type="predicted"/>
<feature type="transmembrane region" description="Helical" evidence="1">
    <location>
        <begin position="203"/>
        <end position="220"/>
    </location>
</feature>
<feature type="transmembrane region" description="Helical" evidence="1">
    <location>
        <begin position="335"/>
        <end position="356"/>
    </location>
</feature>
<keyword evidence="1" id="KW-0812">Transmembrane</keyword>
<feature type="transmembrane region" description="Helical" evidence="1">
    <location>
        <begin position="410"/>
        <end position="429"/>
    </location>
</feature>
<feature type="transmembrane region" description="Helical" evidence="1">
    <location>
        <begin position="101"/>
        <end position="123"/>
    </location>
</feature>
<feature type="transmembrane region" description="Helical" evidence="1">
    <location>
        <begin position="757"/>
        <end position="776"/>
    </location>
</feature>
<feature type="transmembrane region" description="Helical" evidence="1">
    <location>
        <begin position="227"/>
        <end position="249"/>
    </location>
</feature>
<dbReference type="PANTHER" id="PTHR38454:SF1">
    <property type="entry name" value="INTEGRAL MEMBRANE PROTEIN"/>
    <property type="match status" value="1"/>
</dbReference>
<evidence type="ECO:0000256" key="1">
    <source>
        <dbReference type="SAM" id="Phobius"/>
    </source>
</evidence>
<accession>A0AA49Q4T2</accession>
<sequence length="783" mass="84201">MTETTSRFQRLLPGLLFAAGWALFLGILFAPLWSGGVIVNPMSDGKDGYVTRHFAANVIAQWGEVPRWNPYIFGGMPFLGAMHGDQVYPISVALRAIFPPALGIGLGMVLHAWLGAVGLLAFLRKQSLSWSAAIVGATAYGASGPLLSLFYPGHDGKIYVLGLTPWALLAIGEACRTRRPQWFALWGLLVGLMLLSPHFQMTYYSSLLMLAFILFTLFTETEKSKRLLVLAGFAGVSVLALATAAAQLMPFAEYLPFSPRSASGSSSTGWEYGTSWAMPALELIGTLWGGFNGWLGTYWGTNAFKLHSDYLGLLAGLLALTALIRTPAGPERKRVWFWLGCVIFGTLWVLGGQTPFYRIPYHLFPMISKTRAPSMMWGHVALCVGVLVALGLQQWQAMAADVRERWAKRVAIGLGVAAVILAAASEGLITSLAPAMRADAAFAAVADARVGLLLGVASAVAFALVAWKAPKYLAAAAVALLLADLGTQIRRFIVIDERGADVFAADETVQAVLKDAAGATQPWRVLPLGRVYMDDYLMEHRVRSVLGYHGNELHTYDETLGGKNQWTNLSNPQSWRLLAVRYLLLDETPTQLPPGFTVVGEGLRTWLGERATVLRVPEPAAWAVVAPLSFKVASEQQTVATVMNPQFDPARIVLLDTAAAFGSTEQPQRLPDPILPAPTIAVEERQPGVYALKIDGLSQDGFLVVSENYLPGWTATVDGAAAPVGRANGTFISVPLRAGAKEVVLTLESAADKRGLMTSYAGAGGLALLALLGLVLRRREGSA</sequence>
<keyword evidence="4" id="KW-1185">Reference proteome</keyword>
<dbReference type="Proteomes" id="UP001229955">
    <property type="component" value="Chromosome"/>
</dbReference>
<name>A0AA49Q7S6_9BACT</name>
<evidence type="ECO:0000313" key="4">
    <source>
        <dbReference type="Proteomes" id="UP001229955"/>
    </source>
</evidence>
<feature type="transmembrane region" description="Helical" evidence="1">
    <location>
        <begin position="441"/>
        <end position="465"/>
    </location>
</feature>
<dbReference type="InterPro" id="IPR018580">
    <property type="entry name" value="Uncharacterised_YfhO"/>
</dbReference>
<organism evidence="3 4">
    <name type="scientific">Pseudogemmatithrix spongiicola</name>
    <dbReference type="NCBI Taxonomy" id="3062599"/>
    <lineage>
        <taxon>Bacteria</taxon>
        <taxon>Pseudomonadati</taxon>
        <taxon>Gemmatimonadota</taxon>
        <taxon>Gemmatimonadia</taxon>
        <taxon>Gemmatimonadales</taxon>
        <taxon>Gemmatimonadaceae</taxon>
        <taxon>Pseudogemmatithrix</taxon>
    </lineage>
</organism>
<dbReference type="EMBL" id="CP130613">
    <property type="protein sequence ID" value="WKW15086.1"/>
    <property type="molecule type" value="Genomic_DNA"/>
</dbReference>
<accession>A0AA49Q7S6</accession>
<protein>
    <submittedName>
        <fullName evidence="3">YfhO family protein</fullName>
    </submittedName>
</protein>
<dbReference type="PANTHER" id="PTHR38454">
    <property type="entry name" value="INTEGRAL MEMBRANE PROTEIN-RELATED"/>
    <property type="match status" value="1"/>
</dbReference>
<evidence type="ECO:0000313" key="2">
    <source>
        <dbReference type="EMBL" id="WKW12177.1"/>
    </source>
</evidence>
<dbReference type="KEGG" id="pspc:Strain318_001458"/>
<feature type="transmembrane region" description="Helical" evidence="1">
    <location>
        <begin position="130"/>
        <end position="152"/>
    </location>
</feature>
<evidence type="ECO:0000313" key="3">
    <source>
        <dbReference type="EMBL" id="WKW15086.1"/>
    </source>
</evidence>
<keyword evidence="1" id="KW-0472">Membrane</keyword>
<feature type="transmembrane region" description="Helical" evidence="1">
    <location>
        <begin position="376"/>
        <end position="398"/>
    </location>
</feature>
<feature type="transmembrane region" description="Helical" evidence="1">
    <location>
        <begin position="472"/>
        <end position="489"/>
    </location>
</feature>
<dbReference type="EMBL" id="CP130612">
    <property type="protein sequence ID" value="WKW12177.1"/>
    <property type="molecule type" value="Genomic_DNA"/>
</dbReference>
<feature type="transmembrane region" description="Helical" evidence="1">
    <location>
        <begin position="12"/>
        <end position="33"/>
    </location>
</feature>